<evidence type="ECO:0000256" key="2">
    <source>
        <dbReference type="PROSITE-ProRule" id="PRU00335"/>
    </source>
</evidence>
<dbReference type="PRINTS" id="PR00455">
    <property type="entry name" value="HTHTETR"/>
</dbReference>
<evidence type="ECO:0000313" key="5">
    <source>
        <dbReference type="Proteomes" id="UP001499974"/>
    </source>
</evidence>
<proteinExistence type="predicted"/>
<evidence type="ECO:0000256" key="1">
    <source>
        <dbReference type="ARBA" id="ARBA00023125"/>
    </source>
</evidence>
<protein>
    <recommendedName>
        <fullName evidence="3">HTH tetR-type domain-containing protein</fullName>
    </recommendedName>
</protein>
<name>A0ABP8XXM5_9ACTN</name>
<dbReference type="RefSeq" id="WP_345523572.1">
    <property type="nucleotide sequence ID" value="NZ_BAABKM010000004.1"/>
</dbReference>
<accession>A0ABP8XXM5</accession>
<keyword evidence="5" id="KW-1185">Reference proteome</keyword>
<evidence type="ECO:0000313" key="4">
    <source>
        <dbReference type="EMBL" id="GAA4717406.1"/>
    </source>
</evidence>
<dbReference type="Proteomes" id="UP001499974">
    <property type="component" value="Unassembled WGS sequence"/>
</dbReference>
<dbReference type="Pfam" id="PF00440">
    <property type="entry name" value="TetR_N"/>
    <property type="match status" value="1"/>
</dbReference>
<dbReference type="InterPro" id="IPR009057">
    <property type="entry name" value="Homeodomain-like_sf"/>
</dbReference>
<comment type="caution">
    <text evidence="4">The sequence shown here is derived from an EMBL/GenBank/DDBJ whole genome shotgun (WGS) entry which is preliminary data.</text>
</comment>
<sequence length="201" mass="22062">MTKQGDGRTARRGRNSDAVLDTVHEMFVEGNFSPSVEDVAARSGVSLRSVYRYFEDTEALLHLAIERRIALVGELYALGNLGEGTREERVLALVNQRLVIHSKLAPTVRAAMLRAPFSPQIADQVDQRRKLLAAQVAAQFEPEVAVLSKSRAEALLVCIDALCSFDTMEDLRVRRGMSISRARRVMVGGVTALLADAALNN</sequence>
<organism evidence="4 5">
    <name type="scientific">Nocardioides conyzicola</name>
    <dbReference type="NCBI Taxonomy" id="1651781"/>
    <lineage>
        <taxon>Bacteria</taxon>
        <taxon>Bacillati</taxon>
        <taxon>Actinomycetota</taxon>
        <taxon>Actinomycetes</taxon>
        <taxon>Propionibacteriales</taxon>
        <taxon>Nocardioidaceae</taxon>
        <taxon>Nocardioides</taxon>
    </lineage>
</organism>
<keyword evidence="1 2" id="KW-0238">DNA-binding</keyword>
<feature type="DNA-binding region" description="H-T-H motif" evidence="2">
    <location>
        <begin position="35"/>
        <end position="54"/>
    </location>
</feature>
<evidence type="ECO:0000259" key="3">
    <source>
        <dbReference type="PROSITE" id="PS50977"/>
    </source>
</evidence>
<dbReference type="Gene3D" id="1.10.357.10">
    <property type="entry name" value="Tetracycline Repressor, domain 2"/>
    <property type="match status" value="1"/>
</dbReference>
<dbReference type="InterPro" id="IPR001647">
    <property type="entry name" value="HTH_TetR"/>
</dbReference>
<gene>
    <name evidence="4" type="ORF">GCM10023349_41630</name>
</gene>
<dbReference type="SUPFAM" id="SSF46689">
    <property type="entry name" value="Homeodomain-like"/>
    <property type="match status" value="1"/>
</dbReference>
<dbReference type="EMBL" id="BAABKM010000004">
    <property type="protein sequence ID" value="GAA4717406.1"/>
    <property type="molecule type" value="Genomic_DNA"/>
</dbReference>
<feature type="domain" description="HTH tetR-type" evidence="3">
    <location>
        <begin position="13"/>
        <end position="72"/>
    </location>
</feature>
<dbReference type="PROSITE" id="PS50977">
    <property type="entry name" value="HTH_TETR_2"/>
    <property type="match status" value="1"/>
</dbReference>
<reference evidence="5" key="1">
    <citation type="journal article" date="2019" name="Int. J. Syst. Evol. Microbiol.">
        <title>The Global Catalogue of Microorganisms (GCM) 10K type strain sequencing project: providing services to taxonomists for standard genome sequencing and annotation.</title>
        <authorList>
            <consortium name="The Broad Institute Genomics Platform"/>
            <consortium name="The Broad Institute Genome Sequencing Center for Infectious Disease"/>
            <person name="Wu L."/>
            <person name="Ma J."/>
        </authorList>
    </citation>
    <scope>NUCLEOTIDE SEQUENCE [LARGE SCALE GENOMIC DNA]</scope>
    <source>
        <strain evidence="5">JCM 18531</strain>
    </source>
</reference>